<feature type="transmembrane region" description="Helical" evidence="1">
    <location>
        <begin position="52"/>
        <end position="78"/>
    </location>
</feature>
<reference evidence="2" key="1">
    <citation type="journal article" date="2023" name="Mol. Phylogenet. Evol.">
        <title>Genome-scale phylogeny and comparative genomics of the fungal order Sordariales.</title>
        <authorList>
            <person name="Hensen N."/>
            <person name="Bonometti L."/>
            <person name="Westerberg I."/>
            <person name="Brannstrom I.O."/>
            <person name="Guillou S."/>
            <person name="Cros-Aarteil S."/>
            <person name="Calhoun S."/>
            <person name="Haridas S."/>
            <person name="Kuo A."/>
            <person name="Mondo S."/>
            <person name="Pangilinan J."/>
            <person name="Riley R."/>
            <person name="LaButti K."/>
            <person name="Andreopoulos B."/>
            <person name="Lipzen A."/>
            <person name="Chen C."/>
            <person name="Yan M."/>
            <person name="Daum C."/>
            <person name="Ng V."/>
            <person name="Clum A."/>
            <person name="Steindorff A."/>
            <person name="Ohm R.A."/>
            <person name="Martin F."/>
            <person name="Silar P."/>
            <person name="Natvig D.O."/>
            <person name="Lalanne C."/>
            <person name="Gautier V."/>
            <person name="Ament-Velasquez S.L."/>
            <person name="Kruys A."/>
            <person name="Hutchinson M.I."/>
            <person name="Powell A.J."/>
            <person name="Barry K."/>
            <person name="Miller A.N."/>
            <person name="Grigoriev I.V."/>
            <person name="Debuchy R."/>
            <person name="Gladieux P."/>
            <person name="Hiltunen Thoren M."/>
            <person name="Johannesson H."/>
        </authorList>
    </citation>
    <scope>NUCLEOTIDE SEQUENCE</scope>
    <source>
        <strain evidence="2">CBS 955.72</strain>
    </source>
</reference>
<protein>
    <submittedName>
        <fullName evidence="2">Uncharacterized protein</fullName>
    </submittedName>
</protein>
<accession>A0AAJ0HX65</accession>
<organism evidence="2 3">
    <name type="scientific">Lasiosphaeria hispida</name>
    <dbReference type="NCBI Taxonomy" id="260671"/>
    <lineage>
        <taxon>Eukaryota</taxon>
        <taxon>Fungi</taxon>
        <taxon>Dikarya</taxon>
        <taxon>Ascomycota</taxon>
        <taxon>Pezizomycotina</taxon>
        <taxon>Sordariomycetes</taxon>
        <taxon>Sordariomycetidae</taxon>
        <taxon>Sordariales</taxon>
        <taxon>Lasiosphaeriaceae</taxon>
        <taxon>Lasiosphaeria</taxon>
    </lineage>
</organism>
<keyword evidence="1" id="KW-0472">Membrane</keyword>
<evidence type="ECO:0000313" key="2">
    <source>
        <dbReference type="EMBL" id="KAK3364318.1"/>
    </source>
</evidence>
<dbReference type="EMBL" id="JAUIQD010000001">
    <property type="protein sequence ID" value="KAK3364318.1"/>
    <property type="molecule type" value="Genomic_DNA"/>
</dbReference>
<keyword evidence="1" id="KW-1133">Transmembrane helix</keyword>
<reference evidence="2" key="2">
    <citation type="submission" date="2023-06" db="EMBL/GenBank/DDBJ databases">
        <authorList>
            <consortium name="Lawrence Berkeley National Laboratory"/>
            <person name="Haridas S."/>
            <person name="Hensen N."/>
            <person name="Bonometti L."/>
            <person name="Westerberg I."/>
            <person name="Brannstrom I.O."/>
            <person name="Guillou S."/>
            <person name="Cros-Aarteil S."/>
            <person name="Calhoun S."/>
            <person name="Kuo A."/>
            <person name="Mondo S."/>
            <person name="Pangilinan J."/>
            <person name="Riley R."/>
            <person name="Labutti K."/>
            <person name="Andreopoulos B."/>
            <person name="Lipzen A."/>
            <person name="Chen C."/>
            <person name="Yanf M."/>
            <person name="Daum C."/>
            <person name="Ng V."/>
            <person name="Clum A."/>
            <person name="Steindorff A."/>
            <person name="Ohm R."/>
            <person name="Martin F."/>
            <person name="Silar P."/>
            <person name="Natvig D."/>
            <person name="Lalanne C."/>
            <person name="Gautier V."/>
            <person name="Ament-Velasquez S.L."/>
            <person name="Kruys A."/>
            <person name="Hutchinson M.I."/>
            <person name="Powell A.J."/>
            <person name="Barry K."/>
            <person name="Miller A.N."/>
            <person name="Grigoriev I.V."/>
            <person name="Debuchy R."/>
            <person name="Gladieux P."/>
            <person name="Thoren M.H."/>
            <person name="Johannesson H."/>
        </authorList>
    </citation>
    <scope>NUCLEOTIDE SEQUENCE</scope>
    <source>
        <strain evidence="2">CBS 955.72</strain>
    </source>
</reference>
<name>A0AAJ0HX65_9PEZI</name>
<dbReference type="Proteomes" id="UP001275084">
    <property type="component" value="Unassembled WGS sequence"/>
</dbReference>
<comment type="caution">
    <text evidence="2">The sequence shown here is derived from an EMBL/GenBank/DDBJ whole genome shotgun (WGS) entry which is preliminary data.</text>
</comment>
<evidence type="ECO:0000313" key="3">
    <source>
        <dbReference type="Proteomes" id="UP001275084"/>
    </source>
</evidence>
<keyword evidence="3" id="KW-1185">Reference proteome</keyword>
<dbReference type="AlphaFoldDB" id="A0AAJ0HX65"/>
<proteinExistence type="predicted"/>
<keyword evidence="1" id="KW-0812">Transmembrane</keyword>
<gene>
    <name evidence="2" type="ORF">B0T25DRAFT_61083</name>
</gene>
<sequence>MRARIAGRLGEAEEGAMSRSIRTLNNRKTPSQACVPVVQVLPPSSLHAIKCIFHVVVMTLILATVVVPLLAFALLGAADKLRSSYVQRVAHEPRRRLMLGEAVEGPRLGALACADIVSLAPEYPVSSFFAAASWPRQGGLVVRPLKFSITLHRLHSPNPSDSASVHLPSSVCHEI</sequence>
<evidence type="ECO:0000256" key="1">
    <source>
        <dbReference type="SAM" id="Phobius"/>
    </source>
</evidence>